<evidence type="ECO:0000313" key="4">
    <source>
        <dbReference type="Proteomes" id="UP000515514"/>
    </source>
</evidence>
<accession>A0A7G8PVR1</accession>
<evidence type="ECO:0000313" key="3">
    <source>
        <dbReference type="EMBL" id="QNJ98427.1"/>
    </source>
</evidence>
<reference evidence="3 4" key="1">
    <citation type="submission" date="2020-04" db="EMBL/GenBank/DDBJ databases">
        <title>Genome sequence of Altibacter aquimarinus strain ALE3EI.</title>
        <authorList>
            <person name="Oh H.-M."/>
            <person name="Jang D."/>
        </authorList>
    </citation>
    <scope>NUCLEOTIDE SEQUENCE [LARGE SCALE GENOMIC DNA]</scope>
    <source>
        <strain evidence="3 4">ALE3EI</strain>
    </source>
</reference>
<feature type="chain" id="PRO_5028995840" description="Putative auto-transporter adhesin head GIN domain-containing protein" evidence="1">
    <location>
        <begin position="21"/>
        <end position="240"/>
    </location>
</feature>
<dbReference type="Proteomes" id="UP000515514">
    <property type="component" value="Chromosome"/>
</dbReference>
<gene>
    <name evidence="3" type="ORF">ALE3EI_1880</name>
</gene>
<dbReference type="RefSeq" id="WP_186988075.1">
    <property type="nucleotide sequence ID" value="NZ_CP052909.1"/>
</dbReference>
<evidence type="ECO:0000259" key="2">
    <source>
        <dbReference type="Pfam" id="PF10988"/>
    </source>
</evidence>
<proteinExistence type="predicted"/>
<feature type="signal peptide" evidence="1">
    <location>
        <begin position="1"/>
        <end position="20"/>
    </location>
</feature>
<feature type="domain" description="Putative auto-transporter adhesin head GIN" evidence="2">
    <location>
        <begin position="44"/>
        <end position="224"/>
    </location>
</feature>
<dbReference type="InterPro" id="IPR021255">
    <property type="entry name" value="DUF2807"/>
</dbReference>
<organism evidence="3 4">
    <name type="scientific">Constantimarinum furrinae</name>
    <dbReference type="NCBI Taxonomy" id="2562285"/>
    <lineage>
        <taxon>Bacteria</taxon>
        <taxon>Pseudomonadati</taxon>
        <taxon>Bacteroidota</taxon>
        <taxon>Flavobacteriia</taxon>
        <taxon>Flavobacteriales</taxon>
        <taxon>Flavobacteriaceae</taxon>
        <taxon>Altibacter/Constantimarinum group</taxon>
        <taxon>Constantimarinum</taxon>
    </lineage>
</organism>
<keyword evidence="1" id="KW-0732">Signal</keyword>
<dbReference type="KEGG" id="alti:ALE3EI_1880"/>
<evidence type="ECO:0000256" key="1">
    <source>
        <dbReference type="SAM" id="SignalP"/>
    </source>
</evidence>
<dbReference type="EMBL" id="CP052909">
    <property type="protein sequence ID" value="QNJ98427.1"/>
    <property type="molecule type" value="Genomic_DNA"/>
</dbReference>
<dbReference type="Pfam" id="PF10988">
    <property type="entry name" value="DUF2807"/>
    <property type="match status" value="1"/>
</dbReference>
<dbReference type="PROSITE" id="PS51257">
    <property type="entry name" value="PROKAR_LIPOPROTEIN"/>
    <property type="match status" value="1"/>
</dbReference>
<name>A0A7G8PVR1_9FLAO</name>
<dbReference type="Gene3D" id="2.160.20.120">
    <property type="match status" value="1"/>
</dbReference>
<sequence>MKTRNLFIAFVAVFALSSCHFDINLGQIDGNGNVTTQDRQVDGDFHIVKGSSGIDVYLTEGSENKIVVEADENLQDIIETVVMDGKLTIRTSENIGRSKSKKVHVTFTNLDGIMASSGSDVMSNSVIKSESLNLDASSGADLELEIIANTVYAETSSGADMKISGKASSLSAKASSGSDINAKELLVVSCNADASSGADITVNVKDRLDAEATSGGDVHYFGNPAAVNNKGSRSGGVHKM</sequence>
<keyword evidence="4" id="KW-1185">Reference proteome</keyword>
<dbReference type="AlphaFoldDB" id="A0A7G8PVR1"/>
<protein>
    <recommendedName>
        <fullName evidence="2">Putative auto-transporter adhesin head GIN domain-containing protein</fullName>
    </recommendedName>
</protein>